<feature type="non-terminal residue" evidence="2">
    <location>
        <position position="1"/>
    </location>
</feature>
<sequence>SSVSNGNIYRFWIMSVGILTSINFGIQGHMITLVEVEGSHTLEEVYESLDIHVGQSLTVLKNEDQWEHPVHRTLCIRTIILNRNSFTIVSGSSPLFKTIENIPTRGLCILGTFDFAHHEFVFHVFKTGPEAEPEIFWVTVQYDKSILNIKYYKYKLVSCLYGWFIDFDSISGFYWFNKFEI</sequence>
<gene>
    <name evidence="2" type="ORF">DARMORV10_C08P39810.1</name>
</gene>
<dbReference type="InterPro" id="IPR001117">
    <property type="entry name" value="Cu-oxidase_2nd"/>
</dbReference>
<dbReference type="InterPro" id="IPR008972">
    <property type="entry name" value="Cupredoxin"/>
</dbReference>
<accession>A0A816UNB5</accession>
<dbReference type="Proteomes" id="UP001295469">
    <property type="component" value="Chromosome C08"/>
</dbReference>
<dbReference type="AlphaFoldDB" id="A0A816UNB5"/>
<feature type="domain" description="Plastocyanin-like" evidence="1">
    <location>
        <begin position="3"/>
        <end position="65"/>
    </location>
</feature>
<evidence type="ECO:0000313" key="2">
    <source>
        <dbReference type="EMBL" id="CAF2114084.1"/>
    </source>
</evidence>
<protein>
    <submittedName>
        <fullName evidence="2">(rape) hypothetical protein</fullName>
    </submittedName>
</protein>
<dbReference type="Gene3D" id="2.60.40.420">
    <property type="entry name" value="Cupredoxins - blue copper proteins"/>
    <property type="match status" value="1"/>
</dbReference>
<dbReference type="SUPFAM" id="SSF49503">
    <property type="entry name" value="Cupredoxins"/>
    <property type="match status" value="1"/>
</dbReference>
<reference evidence="2" key="1">
    <citation type="submission" date="2021-01" db="EMBL/GenBank/DDBJ databases">
        <authorList>
            <consortium name="Genoscope - CEA"/>
            <person name="William W."/>
        </authorList>
    </citation>
    <scope>NUCLEOTIDE SEQUENCE</scope>
</reference>
<dbReference type="EMBL" id="HG994372">
    <property type="protein sequence ID" value="CAF2114084.1"/>
    <property type="molecule type" value="Genomic_DNA"/>
</dbReference>
<evidence type="ECO:0000259" key="1">
    <source>
        <dbReference type="Pfam" id="PF00394"/>
    </source>
</evidence>
<proteinExistence type="predicted"/>
<organism evidence="2">
    <name type="scientific">Brassica napus</name>
    <name type="common">Rape</name>
    <dbReference type="NCBI Taxonomy" id="3708"/>
    <lineage>
        <taxon>Eukaryota</taxon>
        <taxon>Viridiplantae</taxon>
        <taxon>Streptophyta</taxon>
        <taxon>Embryophyta</taxon>
        <taxon>Tracheophyta</taxon>
        <taxon>Spermatophyta</taxon>
        <taxon>Magnoliopsida</taxon>
        <taxon>eudicotyledons</taxon>
        <taxon>Gunneridae</taxon>
        <taxon>Pentapetalae</taxon>
        <taxon>rosids</taxon>
        <taxon>malvids</taxon>
        <taxon>Brassicales</taxon>
        <taxon>Brassicaceae</taxon>
        <taxon>Brassiceae</taxon>
        <taxon>Brassica</taxon>
    </lineage>
</organism>
<name>A0A816UNB5_BRANA</name>
<dbReference type="Pfam" id="PF00394">
    <property type="entry name" value="Cu-oxidase"/>
    <property type="match status" value="1"/>
</dbReference>